<evidence type="ECO:0000256" key="3">
    <source>
        <dbReference type="ARBA" id="ARBA00023163"/>
    </source>
</evidence>
<dbReference type="InterPro" id="IPR036390">
    <property type="entry name" value="WH_DNA-bd_sf"/>
</dbReference>
<evidence type="ECO:0000256" key="1">
    <source>
        <dbReference type="ARBA" id="ARBA00023015"/>
    </source>
</evidence>
<evidence type="ECO:0000313" key="5">
    <source>
        <dbReference type="EMBL" id="TCL07452.1"/>
    </source>
</evidence>
<dbReference type="OrthoDB" id="9784545at2"/>
<dbReference type="Gene3D" id="1.20.120.530">
    <property type="entry name" value="GntR ligand-binding domain-like"/>
    <property type="match status" value="1"/>
</dbReference>
<feature type="domain" description="HTH gntR-type" evidence="4">
    <location>
        <begin position="10"/>
        <end position="78"/>
    </location>
</feature>
<accession>A0A4R1NIG9</accession>
<comment type="caution">
    <text evidence="5">The sequence shown here is derived from an EMBL/GenBank/DDBJ whole genome shotgun (WGS) entry which is preliminary data.</text>
</comment>
<keyword evidence="6" id="KW-1185">Reference proteome</keyword>
<evidence type="ECO:0000259" key="4">
    <source>
        <dbReference type="PROSITE" id="PS50949"/>
    </source>
</evidence>
<keyword evidence="2 5" id="KW-0238">DNA-binding</keyword>
<keyword evidence="3" id="KW-0804">Transcription</keyword>
<dbReference type="PANTHER" id="PTHR43537:SF44">
    <property type="entry name" value="GNTR FAMILY REGULATORY PROTEIN"/>
    <property type="match status" value="1"/>
</dbReference>
<evidence type="ECO:0000256" key="2">
    <source>
        <dbReference type="ARBA" id="ARBA00023125"/>
    </source>
</evidence>
<dbReference type="Proteomes" id="UP000294555">
    <property type="component" value="Unassembled WGS sequence"/>
</dbReference>
<dbReference type="Pfam" id="PF00392">
    <property type="entry name" value="GntR"/>
    <property type="match status" value="1"/>
</dbReference>
<dbReference type="PRINTS" id="PR00035">
    <property type="entry name" value="HTHGNTR"/>
</dbReference>
<evidence type="ECO:0000313" key="6">
    <source>
        <dbReference type="Proteomes" id="UP000294555"/>
    </source>
</evidence>
<dbReference type="SUPFAM" id="SSF48008">
    <property type="entry name" value="GntR ligand-binding domain-like"/>
    <property type="match status" value="1"/>
</dbReference>
<dbReference type="PROSITE" id="PS50949">
    <property type="entry name" value="HTH_GNTR"/>
    <property type="match status" value="1"/>
</dbReference>
<dbReference type="GO" id="GO:0003677">
    <property type="term" value="F:DNA binding"/>
    <property type="evidence" value="ECO:0007669"/>
    <property type="project" value="UniProtKB-KW"/>
</dbReference>
<dbReference type="Pfam" id="PF07729">
    <property type="entry name" value="FCD"/>
    <property type="match status" value="1"/>
</dbReference>
<dbReference type="InterPro" id="IPR011711">
    <property type="entry name" value="GntR_C"/>
</dbReference>
<dbReference type="Gene3D" id="1.10.10.10">
    <property type="entry name" value="Winged helix-like DNA-binding domain superfamily/Winged helix DNA-binding domain"/>
    <property type="match status" value="1"/>
</dbReference>
<sequence>MQSNMQLHHHDSKKDLIEHIVEILTPRLAAGETLPSERALVEELGVKRYALRKALQQLRASGLMPAASAGRAKTSLEASKKSLALITNPLEVIELRLLIEPMLVRLTAVRASQQDIDRILRTAAMEGGYDNGKVDLAFHKQVAAASNNRLAAELYSLLRQIGSDVRLHIQKNDLPLSKDRLTVRNHEHGEIALAIAARNPDAAEKAMRNHLYRVQRQILDHLVPQAPEPLLLEQPAVQVK</sequence>
<dbReference type="SMART" id="SM00895">
    <property type="entry name" value="FCD"/>
    <property type="match status" value="1"/>
</dbReference>
<dbReference type="InterPro" id="IPR036388">
    <property type="entry name" value="WH-like_DNA-bd_sf"/>
</dbReference>
<gene>
    <name evidence="5" type="ORF">EZJ58_5778</name>
</gene>
<reference evidence="5 6" key="1">
    <citation type="submission" date="2019-02" db="EMBL/GenBank/DDBJ databases">
        <title>Investigation of anaerobic lignin degradation for improved lignocellulosic biofuels.</title>
        <authorList>
            <person name="Deangelis K."/>
        </authorList>
    </citation>
    <scope>NUCLEOTIDE SEQUENCE [LARGE SCALE GENOMIC DNA]</scope>
    <source>
        <strain evidence="5 6">159R</strain>
    </source>
</reference>
<dbReference type="AlphaFoldDB" id="A0A4R1NIG9"/>
<name>A0A4R1NIG9_9GAMM</name>
<protein>
    <submittedName>
        <fullName evidence="5">DNA-binding FadR family transcriptional regulator</fullName>
    </submittedName>
</protein>
<keyword evidence="1" id="KW-0805">Transcription regulation</keyword>
<organism evidence="5 6">
    <name type="scientific">Sodalis ligni</name>
    <dbReference type="NCBI Taxonomy" id="2697027"/>
    <lineage>
        <taxon>Bacteria</taxon>
        <taxon>Pseudomonadati</taxon>
        <taxon>Pseudomonadota</taxon>
        <taxon>Gammaproteobacteria</taxon>
        <taxon>Enterobacterales</taxon>
        <taxon>Bruguierivoracaceae</taxon>
        <taxon>Sodalis</taxon>
    </lineage>
</organism>
<dbReference type="PANTHER" id="PTHR43537">
    <property type="entry name" value="TRANSCRIPTIONAL REGULATOR, GNTR FAMILY"/>
    <property type="match status" value="1"/>
</dbReference>
<dbReference type="InterPro" id="IPR000524">
    <property type="entry name" value="Tscrpt_reg_HTH_GntR"/>
</dbReference>
<dbReference type="SUPFAM" id="SSF46785">
    <property type="entry name" value="Winged helix' DNA-binding domain"/>
    <property type="match status" value="1"/>
</dbReference>
<dbReference type="GO" id="GO:0003700">
    <property type="term" value="F:DNA-binding transcription factor activity"/>
    <property type="evidence" value="ECO:0007669"/>
    <property type="project" value="InterPro"/>
</dbReference>
<dbReference type="InterPro" id="IPR008920">
    <property type="entry name" value="TF_FadR/GntR_C"/>
</dbReference>
<dbReference type="EMBL" id="SJOI01000001">
    <property type="protein sequence ID" value="TCL07452.1"/>
    <property type="molecule type" value="Genomic_DNA"/>
</dbReference>
<proteinExistence type="predicted"/>